<organism evidence="2 3">
    <name type="scientific">Hibiscus sabdariffa</name>
    <name type="common">roselle</name>
    <dbReference type="NCBI Taxonomy" id="183260"/>
    <lineage>
        <taxon>Eukaryota</taxon>
        <taxon>Viridiplantae</taxon>
        <taxon>Streptophyta</taxon>
        <taxon>Embryophyta</taxon>
        <taxon>Tracheophyta</taxon>
        <taxon>Spermatophyta</taxon>
        <taxon>Magnoliopsida</taxon>
        <taxon>eudicotyledons</taxon>
        <taxon>Gunneridae</taxon>
        <taxon>Pentapetalae</taxon>
        <taxon>rosids</taxon>
        <taxon>malvids</taxon>
        <taxon>Malvales</taxon>
        <taxon>Malvaceae</taxon>
        <taxon>Malvoideae</taxon>
        <taxon>Hibiscus</taxon>
    </lineage>
</organism>
<feature type="transmembrane region" description="Helical" evidence="1">
    <location>
        <begin position="6"/>
        <end position="26"/>
    </location>
</feature>
<dbReference type="Proteomes" id="UP001472677">
    <property type="component" value="Unassembled WGS sequence"/>
</dbReference>
<accession>A0ABR2BC26</accession>
<keyword evidence="3" id="KW-1185">Reference proteome</keyword>
<comment type="caution">
    <text evidence="2">The sequence shown here is derived from an EMBL/GenBank/DDBJ whole genome shotgun (WGS) entry which is preliminary data.</text>
</comment>
<gene>
    <name evidence="2" type="ORF">V6N12_046915</name>
</gene>
<reference evidence="2 3" key="1">
    <citation type="journal article" date="2024" name="G3 (Bethesda)">
        <title>Genome assembly of Hibiscus sabdariffa L. provides insights into metabolisms of medicinal natural products.</title>
        <authorList>
            <person name="Kim T."/>
        </authorList>
    </citation>
    <scope>NUCLEOTIDE SEQUENCE [LARGE SCALE GENOMIC DNA]</scope>
    <source>
        <strain evidence="2">TK-2024</strain>
        <tissue evidence="2">Old leaves</tissue>
    </source>
</reference>
<proteinExistence type="predicted"/>
<name>A0ABR2BC26_9ROSI</name>
<keyword evidence="1" id="KW-1133">Transmembrane helix</keyword>
<evidence type="ECO:0000256" key="1">
    <source>
        <dbReference type="SAM" id="Phobius"/>
    </source>
</evidence>
<evidence type="ECO:0000313" key="2">
    <source>
        <dbReference type="EMBL" id="KAK8504666.1"/>
    </source>
</evidence>
<keyword evidence="1" id="KW-0472">Membrane</keyword>
<keyword evidence="1" id="KW-0812">Transmembrane</keyword>
<sequence>MVNCLEIVGLATAFSIVVALLKRMIARQCWLGRLKRFQLSGGSAGWIVSKGKGLVDSHGSGKGIICFRRN</sequence>
<evidence type="ECO:0000313" key="3">
    <source>
        <dbReference type="Proteomes" id="UP001472677"/>
    </source>
</evidence>
<protein>
    <submittedName>
        <fullName evidence="2">Uncharacterized protein</fullName>
    </submittedName>
</protein>
<dbReference type="EMBL" id="JBBPBM010000137">
    <property type="protein sequence ID" value="KAK8504666.1"/>
    <property type="molecule type" value="Genomic_DNA"/>
</dbReference>